<accession>A0A3A9JJS0</accession>
<dbReference type="Proteomes" id="UP000274097">
    <property type="component" value="Unassembled WGS sequence"/>
</dbReference>
<keyword evidence="3" id="KW-1185">Reference proteome</keyword>
<evidence type="ECO:0000313" key="4">
    <source>
        <dbReference type="Proteomes" id="UP000278036"/>
    </source>
</evidence>
<evidence type="ECO:0000313" key="1">
    <source>
        <dbReference type="EMBL" id="RKK05023.1"/>
    </source>
</evidence>
<organism evidence="1 4">
    <name type="scientific">Teichococcus wenyumeiae</name>
    <dbReference type="NCBI Taxonomy" id="2478470"/>
    <lineage>
        <taxon>Bacteria</taxon>
        <taxon>Pseudomonadati</taxon>
        <taxon>Pseudomonadota</taxon>
        <taxon>Alphaproteobacteria</taxon>
        <taxon>Acetobacterales</taxon>
        <taxon>Roseomonadaceae</taxon>
        <taxon>Roseomonas</taxon>
    </lineage>
</organism>
<dbReference type="EMBL" id="RAQU01000025">
    <property type="protein sequence ID" value="RKK05023.1"/>
    <property type="molecule type" value="Genomic_DNA"/>
</dbReference>
<reference evidence="1 4" key="1">
    <citation type="submission" date="2018-09" db="EMBL/GenBank/DDBJ databases">
        <title>Roseomonas sp. nov., isolated from feces of Tibetan antelopes in the Qinghai-Tibet plateau, China.</title>
        <authorList>
            <person name="Tian Z."/>
        </authorList>
    </citation>
    <scope>NUCLEOTIDE SEQUENCE [LARGE SCALE GENOMIC DNA]</scope>
    <source>
        <strain evidence="2 3">Z23</strain>
        <strain evidence="1 4">Z24</strain>
    </source>
</reference>
<evidence type="ECO:0000313" key="3">
    <source>
        <dbReference type="Proteomes" id="UP000274097"/>
    </source>
</evidence>
<dbReference type="OrthoDB" id="7240222at2"/>
<evidence type="ECO:0000313" key="2">
    <source>
        <dbReference type="EMBL" id="RMI20572.1"/>
    </source>
</evidence>
<protein>
    <submittedName>
        <fullName evidence="1">Uncharacterized protein</fullName>
    </submittedName>
</protein>
<comment type="caution">
    <text evidence="1">The sequence shown here is derived from an EMBL/GenBank/DDBJ whole genome shotgun (WGS) entry which is preliminary data.</text>
</comment>
<name>A0A3A9JJS0_9PROT</name>
<dbReference type="EMBL" id="RFLX01000011">
    <property type="protein sequence ID" value="RMI20572.1"/>
    <property type="molecule type" value="Genomic_DNA"/>
</dbReference>
<dbReference type="Proteomes" id="UP000278036">
    <property type="component" value="Unassembled WGS sequence"/>
</dbReference>
<gene>
    <name evidence="1" type="ORF">D6Z83_06455</name>
    <name evidence="2" type="ORF">EBE87_15685</name>
</gene>
<sequence length="223" mass="24672">MILAPPAPPDAAPEALAPAHTDWLRHLLTVSGPAEPMGRFRAAAAGPGIVPWVLDLPGMEEDWLLQLAAPADEKPAISLSGARILARRLRDATAASHAAALARLDTDRRCPFDLHRLVPVPPAVLVLGPEDAGARAWLWSHWGTTRALRRVRALPGMADGRSTRTDRLDVEFWSADWSPWRALARLRRDWPVLIFDLRPQYADLSAEKQEASRPARRARTRRA</sequence>
<proteinExistence type="predicted"/>
<dbReference type="AlphaFoldDB" id="A0A3A9JJS0"/>
<dbReference type="InParanoid" id="A0A3A9JJS0"/>
<dbReference type="RefSeq" id="WP_120637509.1">
    <property type="nucleotide sequence ID" value="NZ_RAQU01000025.1"/>
</dbReference>